<protein>
    <recommendedName>
        <fullName evidence="3">Alpha-1,4 glucan phosphorylase</fullName>
        <ecNumber evidence="3">2.4.1.1</ecNumber>
    </recommendedName>
</protein>
<comment type="function">
    <text evidence="3">Allosteric enzyme that catalyzes the rate-limiting step in glycogen catabolism, the phosphorolytic cleavage of glycogen to produce glucose-1-phosphate, and plays a central role in maintaining cellular and organismal glucose homeostasis.</text>
</comment>
<sequence>MSALRVPSLLALFQVEEADDWLRYGNPWEKARPEYMLPVHFYGRVEHTPDGVKWLDTQVVLAMPYDTPVPGYKNNTVNTMRLWSAKAPNDFKLQDCTFYGSRPLCVHVEAGPTAFTVPCGSLSWGLHGPPLGPGSW</sequence>
<dbReference type="Proteomes" id="UP001266305">
    <property type="component" value="Unassembled WGS sequence"/>
</dbReference>
<keyword evidence="3" id="KW-0663">Pyridoxal phosphate</keyword>
<evidence type="ECO:0000256" key="3">
    <source>
        <dbReference type="RuleBase" id="RU000587"/>
    </source>
</evidence>
<dbReference type="PANTHER" id="PTHR11468">
    <property type="entry name" value="GLYCOGEN PHOSPHORYLASE"/>
    <property type="match status" value="1"/>
</dbReference>
<keyword evidence="3" id="KW-0328">Glycosyltransferase</keyword>
<dbReference type="PANTHER" id="PTHR11468:SF29">
    <property type="entry name" value="GLYCOGEN PHOSPHORYLASE, BRAIN FORM"/>
    <property type="match status" value="1"/>
</dbReference>
<keyword evidence="5" id="KW-1185">Reference proteome</keyword>
<evidence type="ECO:0000256" key="2">
    <source>
        <dbReference type="ARBA" id="ARBA00006047"/>
    </source>
</evidence>
<dbReference type="SUPFAM" id="SSF53756">
    <property type="entry name" value="UDP-Glycosyltransferase/glycogen phosphorylase"/>
    <property type="match status" value="1"/>
</dbReference>
<evidence type="ECO:0000313" key="4">
    <source>
        <dbReference type="EMBL" id="KAK2109413.1"/>
    </source>
</evidence>
<evidence type="ECO:0000256" key="1">
    <source>
        <dbReference type="ARBA" id="ARBA00001275"/>
    </source>
</evidence>
<comment type="cofactor">
    <cofactor evidence="3">
        <name>pyridoxal 5'-phosphate</name>
        <dbReference type="ChEBI" id="CHEBI:597326"/>
    </cofactor>
</comment>
<keyword evidence="3" id="KW-0808">Transferase</keyword>
<comment type="catalytic activity">
    <reaction evidence="1 3">
        <text>[(1-&gt;4)-alpha-D-glucosyl](n) + phosphate = [(1-&gt;4)-alpha-D-glucosyl](n-1) + alpha-D-glucose 1-phosphate</text>
        <dbReference type="Rhea" id="RHEA:41732"/>
        <dbReference type="Rhea" id="RHEA-COMP:9584"/>
        <dbReference type="Rhea" id="RHEA-COMP:9586"/>
        <dbReference type="ChEBI" id="CHEBI:15444"/>
        <dbReference type="ChEBI" id="CHEBI:43474"/>
        <dbReference type="ChEBI" id="CHEBI:58601"/>
        <dbReference type="EC" id="2.4.1.1"/>
    </reaction>
</comment>
<keyword evidence="3" id="KW-0119">Carbohydrate metabolism</keyword>
<gene>
    <name evidence="4" type="ORF">P7K49_009159</name>
</gene>
<proteinExistence type="inferred from homology"/>
<organism evidence="4 5">
    <name type="scientific">Saguinus oedipus</name>
    <name type="common">Cotton-top tamarin</name>
    <name type="synonym">Oedipomidas oedipus</name>
    <dbReference type="NCBI Taxonomy" id="9490"/>
    <lineage>
        <taxon>Eukaryota</taxon>
        <taxon>Metazoa</taxon>
        <taxon>Chordata</taxon>
        <taxon>Craniata</taxon>
        <taxon>Vertebrata</taxon>
        <taxon>Euteleostomi</taxon>
        <taxon>Mammalia</taxon>
        <taxon>Eutheria</taxon>
        <taxon>Euarchontoglires</taxon>
        <taxon>Primates</taxon>
        <taxon>Haplorrhini</taxon>
        <taxon>Platyrrhini</taxon>
        <taxon>Cebidae</taxon>
        <taxon>Callitrichinae</taxon>
        <taxon>Saguinus</taxon>
    </lineage>
</organism>
<comment type="caution">
    <text evidence="4">The sequence shown here is derived from an EMBL/GenBank/DDBJ whole genome shotgun (WGS) entry which is preliminary data.</text>
</comment>
<reference evidence="4 5" key="1">
    <citation type="submission" date="2023-05" db="EMBL/GenBank/DDBJ databases">
        <title>B98-5 Cell Line De Novo Hybrid Assembly: An Optical Mapping Approach.</title>
        <authorList>
            <person name="Kananen K."/>
            <person name="Auerbach J.A."/>
            <person name="Kautto E."/>
            <person name="Blachly J.S."/>
        </authorList>
    </citation>
    <scope>NUCLEOTIDE SEQUENCE [LARGE SCALE GENOMIC DNA]</scope>
    <source>
        <strain evidence="4">B95-8</strain>
        <tissue evidence="4">Cell line</tissue>
    </source>
</reference>
<comment type="similarity">
    <text evidence="2 3">Belongs to the glycogen phosphorylase family.</text>
</comment>
<dbReference type="Pfam" id="PF00343">
    <property type="entry name" value="Phosphorylase"/>
    <property type="match status" value="1"/>
</dbReference>
<dbReference type="EC" id="2.4.1.1" evidence="3"/>
<dbReference type="Gene3D" id="3.40.50.2000">
    <property type="entry name" value="Glycogen Phosphorylase B"/>
    <property type="match status" value="1"/>
</dbReference>
<name>A0ABQ9VJ63_SAGOE</name>
<dbReference type="EMBL" id="JASSZA010000005">
    <property type="protein sequence ID" value="KAK2109413.1"/>
    <property type="molecule type" value="Genomic_DNA"/>
</dbReference>
<accession>A0ABQ9VJ63</accession>
<evidence type="ECO:0000313" key="5">
    <source>
        <dbReference type="Proteomes" id="UP001266305"/>
    </source>
</evidence>
<dbReference type="InterPro" id="IPR000811">
    <property type="entry name" value="Glyco_trans_35"/>
</dbReference>